<evidence type="ECO:0000256" key="1">
    <source>
        <dbReference type="SAM" id="MobiDB-lite"/>
    </source>
</evidence>
<feature type="region of interest" description="Disordered" evidence="1">
    <location>
        <begin position="161"/>
        <end position="210"/>
    </location>
</feature>
<organism evidence="2 3">
    <name type="scientific">Pyronema omphalodes (strain CBS 100304)</name>
    <name type="common">Pyronema confluens</name>
    <dbReference type="NCBI Taxonomy" id="1076935"/>
    <lineage>
        <taxon>Eukaryota</taxon>
        <taxon>Fungi</taxon>
        <taxon>Dikarya</taxon>
        <taxon>Ascomycota</taxon>
        <taxon>Pezizomycotina</taxon>
        <taxon>Pezizomycetes</taxon>
        <taxon>Pezizales</taxon>
        <taxon>Pyronemataceae</taxon>
        <taxon>Pyronema</taxon>
    </lineage>
</organism>
<dbReference type="EMBL" id="HF936527">
    <property type="protein sequence ID" value="CCX34418.1"/>
    <property type="molecule type" value="Genomic_DNA"/>
</dbReference>
<dbReference type="OrthoDB" id="5481787at2759"/>
<name>U4LXG5_PYROM</name>
<reference evidence="2 3" key="1">
    <citation type="journal article" date="2013" name="PLoS Genet.">
        <title>The genome and development-dependent transcriptomes of Pyronema confluens: a window into fungal evolution.</title>
        <authorList>
            <person name="Traeger S."/>
            <person name="Altegoer F."/>
            <person name="Freitag M."/>
            <person name="Gabaldon T."/>
            <person name="Kempken F."/>
            <person name="Kumar A."/>
            <person name="Marcet-Houben M."/>
            <person name="Poggeler S."/>
            <person name="Stajich J.E."/>
            <person name="Nowrousian M."/>
        </authorList>
    </citation>
    <scope>NUCLEOTIDE SEQUENCE [LARGE SCALE GENOMIC DNA]</scope>
    <source>
        <strain evidence="3">CBS 100304</strain>
        <tissue evidence="2">Vegetative mycelium</tissue>
    </source>
</reference>
<evidence type="ECO:0000313" key="3">
    <source>
        <dbReference type="Proteomes" id="UP000018144"/>
    </source>
</evidence>
<gene>
    <name evidence="2" type="ORF">PCON_03630</name>
</gene>
<protein>
    <submittedName>
        <fullName evidence="2">Uncharacterized protein</fullName>
    </submittedName>
</protein>
<feature type="compositionally biased region" description="Polar residues" evidence="1">
    <location>
        <begin position="178"/>
        <end position="190"/>
    </location>
</feature>
<proteinExistence type="predicted"/>
<dbReference type="AlphaFoldDB" id="U4LXG5"/>
<accession>U4LXG5</accession>
<feature type="compositionally biased region" description="Acidic residues" evidence="1">
    <location>
        <begin position="164"/>
        <end position="173"/>
    </location>
</feature>
<sequence length="613" mass="68949">MDPNTPTSSSLEWELSLSTAIADNYSSFISPPPGHDQNSIIAEWMKDPRYNIFDTKSQPLQTQINGVRQYVIRLINNWKVECKRRLTTFIYNIPFSINDSKIQDQVYRLLTPALQPYHELEIRQKILEERIEEKDRLSVIFADRNNEPYDELRERTVIPKLELEDYDDDESDYSDNNQNGMEQSDATSSEVIGDTRAGDTMNPPTIGGTGQEFDIEGFLNYLRTKDLPPDVLLSYSPAVYAELEQLRQQSYESGQYSVQNSTVSGVSCADTDRLTADIGDAVSPFNGAFSTDGLTNNIEPTGNINSDLAFDHPEDYTQELDGVETSTITQVSCPEPDMSISVTQPDIDPSLDPWARAEALNTAITRKPESFTRHKPSDADFECLDDIGPQDAGQTSTNGDVSCPYTDEMSPEAFEAFKTELAQNQMLAKDFVQTNEEVDEWSWMNQMEGQDADAVSNPNGEATPEWLKELNTTDLALKTDADGTIICEDFDPAYFKPAEYTPIDVNHPVGLDALANSVENNTPSSYHEPSYNFNNNSNGSYVSEVNGAIFKGTEYLIDPAQNYGIDPTACDSDSAKDVDWDKHIASINWEEIQEDKMYWDWWHKEQAQTNAEN</sequence>
<evidence type="ECO:0000313" key="2">
    <source>
        <dbReference type="EMBL" id="CCX34418.1"/>
    </source>
</evidence>
<dbReference type="Proteomes" id="UP000018144">
    <property type="component" value="Unassembled WGS sequence"/>
</dbReference>
<keyword evidence="3" id="KW-1185">Reference proteome</keyword>